<reference evidence="2 3" key="2">
    <citation type="submission" date="2019-03" db="EMBL/GenBank/DDBJ databases">
        <title>Genomic Encyclopedia of Type Strains, Phase IV (KMG-IV): sequencing the most valuable type-strain genomes for metagenomic binning, comparative biology and taxonomic classification.</title>
        <authorList>
            <person name="Goeker M."/>
        </authorList>
    </citation>
    <scope>NUCLEOTIDE SEQUENCE [LARGE SCALE GENOMIC DNA]</scope>
    <source>
        <strain evidence="2 3">DSM 103426</strain>
    </source>
</reference>
<dbReference type="RefSeq" id="WP_008975916.1">
    <property type="nucleotide sequence ID" value="NZ_BHEO01000008.1"/>
</dbReference>
<evidence type="ECO:0000313" key="1">
    <source>
        <dbReference type="EMBL" id="GBU05892.1"/>
    </source>
</evidence>
<evidence type="ECO:0000313" key="2">
    <source>
        <dbReference type="EMBL" id="TCS69693.1"/>
    </source>
</evidence>
<gene>
    <name evidence="2" type="ORF">EDD74_103144</name>
    <name evidence="1" type="ORF">FAEUMB_24330</name>
</gene>
<evidence type="ECO:0000313" key="3">
    <source>
        <dbReference type="Proteomes" id="UP000294613"/>
    </source>
</evidence>
<dbReference type="InterPro" id="IPR000836">
    <property type="entry name" value="PRTase_dom"/>
</dbReference>
<dbReference type="EMBL" id="BHEO01000008">
    <property type="protein sequence ID" value="GBU05892.1"/>
    <property type="molecule type" value="Genomic_DNA"/>
</dbReference>
<dbReference type="GO" id="GO:0016757">
    <property type="term" value="F:glycosyltransferase activity"/>
    <property type="evidence" value="ECO:0007669"/>
    <property type="project" value="UniProtKB-KW"/>
</dbReference>
<keyword evidence="4" id="KW-1185">Reference proteome</keyword>
<dbReference type="EMBL" id="SLZV01000003">
    <property type="protein sequence ID" value="TCS69693.1"/>
    <property type="molecule type" value="Genomic_DNA"/>
</dbReference>
<proteinExistence type="predicted"/>
<organism evidence="2 3">
    <name type="scientific">Faecalimonas umbilicata</name>
    <dbReference type="NCBI Taxonomy" id="1912855"/>
    <lineage>
        <taxon>Bacteria</taxon>
        <taxon>Bacillati</taxon>
        <taxon>Bacillota</taxon>
        <taxon>Clostridia</taxon>
        <taxon>Lachnospirales</taxon>
        <taxon>Lachnospiraceae</taxon>
        <taxon>Faecalimonas</taxon>
    </lineage>
</organism>
<dbReference type="AlphaFoldDB" id="A0A4R3JUB7"/>
<dbReference type="SUPFAM" id="SSF53271">
    <property type="entry name" value="PRTase-like"/>
    <property type="match status" value="1"/>
</dbReference>
<keyword evidence="2" id="KW-0328">Glycosyltransferase</keyword>
<reference evidence="1 4" key="1">
    <citation type="journal article" date="2018" name="Int. J. Syst. Evol. Microbiol.">
        <title>Draft Genome Sequence of Faecalimonas umbilicata JCM 30896T, an Acetate-Producing Bacterium Isolated from Human Feces.</title>
        <authorList>
            <person name="Sakamoto M."/>
            <person name="Ikeyama N."/>
            <person name="Yuki M."/>
            <person name="Ohkuma M."/>
        </authorList>
    </citation>
    <scope>NUCLEOTIDE SEQUENCE [LARGE SCALE GENOMIC DNA]</scope>
    <source>
        <strain evidence="1 4">EGH7</strain>
    </source>
</reference>
<comment type="caution">
    <text evidence="2">The sequence shown here is derived from an EMBL/GenBank/DDBJ whole genome shotgun (WGS) entry which is preliminary data.</text>
</comment>
<dbReference type="Proteomes" id="UP000702954">
    <property type="component" value="Unassembled WGS sequence"/>
</dbReference>
<evidence type="ECO:0000313" key="4">
    <source>
        <dbReference type="Proteomes" id="UP000702954"/>
    </source>
</evidence>
<sequence>MELKLKDLRSSKNPKARIKILQGHFATGNSHINTYIDMSTVKTRHNNAREAAKELAKEYLTTTMVDTIVCLDETEVIGTFLAEILSDSTTMSMSSKNNISVITPEFHQAGQIVFRDNKQRMIKNQQVLILAASVTSGKTVSKAIESVLYYGGSVCGICSIFSAVTKIAGMKINTIFTSSDVPDYRAYAPHDCPMCKEGRPVEAIVNSYGYSKVD</sequence>
<dbReference type="CDD" id="cd06223">
    <property type="entry name" value="PRTases_typeI"/>
    <property type="match status" value="1"/>
</dbReference>
<accession>A0A4R3JUB7</accession>
<dbReference type="Gene3D" id="3.40.50.2020">
    <property type="match status" value="1"/>
</dbReference>
<protein>
    <submittedName>
        <fullName evidence="2">Orotate phosphoribosyltransferase</fullName>
    </submittedName>
</protein>
<dbReference type="InterPro" id="IPR029057">
    <property type="entry name" value="PRTase-like"/>
</dbReference>
<keyword evidence="2" id="KW-0808">Transferase</keyword>
<name>A0A4R3JUB7_9FIRM</name>
<dbReference type="Proteomes" id="UP000294613">
    <property type="component" value="Unassembled WGS sequence"/>
</dbReference>